<dbReference type="GO" id="GO:0005829">
    <property type="term" value="C:cytosol"/>
    <property type="evidence" value="ECO:0007669"/>
    <property type="project" value="TreeGrafter"/>
</dbReference>
<gene>
    <name evidence="2" type="primary">tsaB</name>
    <name evidence="2" type="ORF">IAD16_07840</name>
</gene>
<protein>
    <submittedName>
        <fullName evidence="2">tRNA (Adenosine(37)-N6)-threonylcarbamoyltransferase complex dimerization subunit type 1 TsaB</fullName>
    </submittedName>
</protein>
<dbReference type="SUPFAM" id="SSF53067">
    <property type="entry name" value="Actin-like ATPase domain"/>
    <property type="match status" value="1"/>
</dbReference>
<accession>A0A9D1I4U3</accession>
<dbReference type="GO" id="GO:0002949">
    <property type="term" value="P:tRNA threonylcarbamoyladenosine modification"/>
    <property type="evidence" value="ECO:0007669"/>
    <property type="project" value="InterPro"/>
</dbReference>
<evidence type="ECO:0000313" key="2">
    <source>
        <dbReference type="EMBL" id="HIU28273.1"/>
    </source>
</evidence>
<dbReference type="InterPro" id="IPR022496">
    <property type="entry name" value="T6A_TsaB"/>
</dbReference>
<name>A0A9D1I4U3_9FIRM</name>
<comment type="caution">
    <text evidence="2">The sequence shown here is derived from an EMBL/GenBank/DDBJ whole genome shotgun (WGS) entry which is preliminary data.</text>
</comment>
<sequence length="251" mass="27289">MYILAIETTGLLCSVALLEDNRILKEKNSDQQKNHLKDLTPMIQDITGGDGAGSGVEPDCIAVSAGPGSFTGIRIGVTTARALCQVWKRPIAAAGTLESFLMKRSLHPDHCAGKVICAVINARRGQVYGMVEGTMRPGPYMIDDVLENLRASVFAAGQRVIFFGDGIDAYESKITGVLELCGYRLGEDYFFAPKEIRYQDAPSAGLLALEKIKQGELLTDPEQCLPEYMRKAEAQQKLEAGQLKLGSFTEV</sequence>
<evidence type="ECO:0000313" key="3">
    <source>
        <dbReference type="Proteomes" id="UP000824091"/>
    </source>
</evidence>
<proteinExistence type="predicted"/>
<dbReference type="EMBL" id="DVMO01000116">
    <property type="protein sequence ID" value="HIU28273.1"/>
    <property type="molecule type" value="Genomic_DNA"/>
</dbReference>
<dbReference type="PANTHER" id="PTHR11735:SF11">
    <property type="entry name" value="TRNA THREONYLCARBAMOYLADENOSINE BIOSYNTHESIS PROTEIN TSAB"/>
    <property type="match status" value="1"/>
</dbReference>
<dbReference type="Pfam" id="PF00814">
    <property type="entry name" value="TsaD"/>
    <property type="match status" value="1"/>
</dbReference>
<reference evidence="2" key="1">
    <citation type="submission" date="2020-10" db="EMBL/GenBank/DDBJ databases">
        <authorList>
            <person name="Gilroy R."/>
        </authorList>
    </citation>
    <scope>NUCLEOTIDE SEQUENCE</scope>
    <source>
        <strain evidence="2">11300</strain>
    </source>
</reference>
<reference evidence="2" key="2">
    <citation type="journal article" date="2021" name="PeerJ">
        <title>Extensive microbial diversity within the chicken gut microbiome revealed by metagenomics and culture.</title>
        <authorList>
            <person name="Gilroy R."/>
            <person name="Ravi A."/>
            <person name="Getino M."/>
            <person name="Pursley I."/>
            <person name="Horton D.L."/>
            <person name="Alikhan N.F."/>
            <person name="Baker D."/>
            <person name="Gharbi K."/>
            <person name="Hall N."/>
            <person name="Watson M."/>
            <person name="Adriaenssens E.M."/>
            <person name="Foster-Nyarko E."/>
            <person name="Jarju S."/>
            <person name="Secka A."/>
            <person name="Antonio M."/>
            <person name="Oren A."/>
            <person name="Chaudhuri R.R."/>
            <person name="La Ragione R."/>
            <person name="Hildebrand F."/>
            <person name="Pallen M.J."/>
        </authorList>
    </citation>
    <scope>NUCLEOTIDE SEQUENCE</scope>
    <source>
        <strain evidence="2">11300</strain>
    </source>
</reference>
<dbReference type="AlphaFoldDB" id="A0A9D1I4U3"/>
<dbReference type="Gene3D" id="3.30.420.40">
    <property type="match status" value="2"/>
</dbReference>
<organism evidence="2 3">
    <name type="scientific">Candidatus Fimisoma avicola</name>
    <dbReference type="NCBI Taxonomy" id="2840826"/>
    <lineage>
        <taxon>Bacteria</taxon>
        <taxon>Bacillati</taxon>
        <taxon>Bacillota</taxon>
        <taxon>Clostridia</taxon>
        <taxon>Eubacteriales</taxon>
        <taxon>Candidatus Fimisoma</taxon>
    </lineage>
</organism>
<evidence type="ECO:0000259" key="1">
    <source>
        <dbReference type="Pfam" id="PF00814"/>
    </source>
</evidence>
<feature type="domain" description="Gcp-like" evidence="1">
    <location>
        <begin position="32"/>
        <end position="148"/>
    </location>
</feature>
<dbReference type="PANTHER" id="PTHR11735">
    <property type="entry name" value="TRNA N6-ADENOSINE THREONYLCARBAMOYLTRANSFERASE"/>
    <property type="match status" value="1"/>
</dbReference>
<dbReference type="InterPro" id="IPR043129">
    <property type="entry name" value="ATPase_NBD"/>
</dbReference>
<dbReference type="CDD" id="cd24032">
    <property type="entry name" value="ASKHA_NBD_TsaB"/>
    <property type="match status" value="1"/>
</dbReference>
<dbReference type="Proteomes" id="UP000824091">
    <property type="component" value="Unassembled WGS sequence"/>
</dbReference>
<dbReference type="NCBIfam" id="TIGR03725">
    <property type="entry name" value="T6A_YeaZ"/>
    <property type="match status" value="1"/>
</dbReference>
<dbReference type="InterPro" id="IPR000905">
    <property type="entry name" value="Gcp-like_dom"/>
</dbReference>